<comment type="subunit">
    <text evidence="11">Homodimer.</text>
</comment>
<sequence>MPTETPKTIFVTGGAGYIGSHTVLELLQESYSVIVLDNLSNSSPESLSRICALLQKPITFYQGSLSKSQLLDKIFTTHKVWAVIHFAALKSAPESVEKPLDYWGVNVGGTMGLLEAMRRHGVGRLVFSSTAAVYGTPVDPTSLIPETHQTVPMNPYGRSKLAVEHLIRDLCTTTPSFGAVILRYFNPVGAHKSGKIGEDPKGQPGNLVPFVLEVVSGKRKRIDITGTDWETRDGSGVRDFIHVVDLAKGHVASLERADFLASSSSSTTTTSSPTTSPIPNYEIYNMGSGLGTSVLEIIKTMSAVTSRPIDHVAAPRRAGDVAQVVADPARANKILGWRAEMTVKDMCEDAWRFKEANPEGYTSVWEGDSSGVLGVDGRLERF</sequence>
<keyword evidence="14" id="KW-1185">Reference proteome</keyword>
<dbReference type="InterPro" id="IPR005886">
    <property type="entry name" value="UDP_G4E"/>
</dbReference>
<dbReference type="PANTHER" id="PTHR43725">
    <property type="entry name" value="UDP-GLUCOSE 4-EPIMERASE"/>
    <property type="match status" value="1"/>
</dbReference>
<evidence type="ECO:0000256" key="2">
    <source>
        <dbReference type="ARBA" id="ARBA00001911"/>
    </source>
</evidence>
<comment type="pathway">
    <text evidence="4">Carbohydrate metabolism; hexose metabolism.</text>
</comment>
<comment type="similarity">
    <text evidence="9">In the N-terminal section; belongs to the NAD(P)-dependent epimerase/dehydratase family.</text>
</comment>
<name>A0AAD5X0H8_9FUNG</name>
<dbReference type="GO" id="GO:0003978">
    <property type="term" value="F:UDP-glucose 4-epimerase activity"/>
    <property type="evidence" value="ECO:0007669"/>
    <property type="project" value="UniProtKB-UniRule"/>
</dbReference>
<comment type="function">
    <text evidence="8">Mutarotase converts alpha-aldose to the beta-anomer. It is active on D-glucose, L-arabinose, D-xylose, D-galactose, maltose and lactose.</text>
</comment>
<comment type="catalytic activity">
    <reaction evidence="1 11">
        <text>UDP-alpha-D-glucose = UDP-alpha-D-galactose</text>
        <dbReference type="Rhea" id="RHEA:22168"/>
        <dbReference type="ChEBI" id="CHEBI:58885"/>
        <dbReference type="ChEBI" id="CHEBI:66914"/>
        <dbReference type="EC" id="5.1.3.2"/>
    </reaction>
</comment>
<protein>
    <recommendedName>
        <fullName evidence="11">UDP-glucose 4-epimerase</fullName>
        <ecNumber evidence="11">5.1.3.2</ecNumber>
    </recommendedName>
</protein>
<reference evidence="13" key="1">
    <citation type="submission" date="2020-05" db="EMBL/GenBank/DDBJ databases">
        <title>Phylogenomic resolution of chytrid fungi.</title>
        <authorList>
            <person name="Stajich J.E."/>
            <person name="Amses K."/>
            <person name="Simmons R."/>
            <person name="Seto K."/>
            <person name="Myers J."/>
            <person name="Bonds A."/>
            <person name="Quandt C.A."/>
            <person name="Barry K."/>
            <person name="Liu P."/>
            <person name="Grigoriev I."/>
            <person name="Longcore J.E."/>
            <person name="James T.Y."/>
        </authorList>
    </citation>
    <scope>NUCLEOTIDE SEQUENCE</scope>
    <source>
        <strain evidence="13">JEL0318</strain>
    </source>
</reference>
<comment type="similarity">
    <text evidence="11">Belongs to the NAD(P)-dependent epimerase/dehydratase family.</text>
</comment>
<evidence type="ECO:0000256" key="4">
    <source>
        <dbReference type="ARBA" id="ARBA00005028"/>
    </source>
</evidence>
<comment type="cofactor">
    <cofactor evidence="2 11">
        <name>NAD(+)</name>
        <dbReference type="ChEBI" id="CHEBI:57540"/>
    </cofactor>
</comment>
<dbReference type="AlphaFoldDB" id="A0AAD5X0H8"/>
<evidence type="ECO:0000256" key="5">
    <source>
        <dbReference type="ARBA" id="ARBA00023027"/>
    </source>
</evidence>
<keyword evidence="6" id="KW-0299">Galactose metabolism</keyword>
<dbReference type="SUPFAM" id="SSF51735">
    <property type="entry name" value="NAD(P)-binding Rossmann-fold domains"/>
    <property type="match status" value="1"/>
</dbReference>
<comment type="caution">
    <text evidence="13">The sequence shown here is derived from an EMBL/GenBank/DDBJ whole genome shotgun (WGS) entry which is preliminary data.</text>
</comment>
<evidence type="ECO:0000256" key="8">
    <source>
        <dbReference type="ARBA" id="ARBA00037676"/>
    </source>
</evidence>
<evidence type="ECO:0000313" key="13">
    <source>
        <dbReference type="EMBL" id="KAJ3042677.1"/>
    </source>
</evidence>
<dbReference type="InterPro" id="IPR036291">
    <property type="entry name" value="NAD(P)-bd_dom_sf"/>
</dbReference>
<dbReference type="InterPro" id="IPR001509">
    <property type="entry name" value="Epimerase_deHydtase"/>
</dbReference>
<dbReference type="Gene3D" id="3.90.25.10">
    <property type="entry name" value="UDP-galactose 4-epimerase, domain 1"/>
    <property type="match status" value="1"/>
</dbReference>
<evidence type="ECO:0000256" key="6">
    <source>
        <dbReference type="ARBA" id="ARBA00023144"/>
    </source>
</evidence>
<dbReference type="Gene3D" id="3.40.50.720">
    <property type="entry name" value="NAD(P)-binding Rossmann-like Domain"/>
    <property type="match status" value="1"/>
</dbReference>
<dbReference type="PANTHER" id="PTHR43725:SF47">
    <property type="entry name" value="UDP-GLUCOSE 4-EPIMERASE"/>
    <property type="match status" value="1"/>
</dbReference>
<evidence type="ECO:0000256" key="1">
    <source>
        <dbReference type="ARBA" id="ARBA00000083"/>
    </source>
</evidence>
<comment type="pathway">
    <text evidence="3 11">Carbohydrate metabolism; galactose metabolism.</text>
</comment>
<evidence type="ECO:0000256" key="11">
    <source>
        <dbReference type="RuleBase" id="RU366046"/>
    </source>
</evidence>
<gene>
    <name evidence="13" type="ORF">HK097_001957</name>
</gene>
<accession>A0AAD5X0H8</accession>
<keyword evidence="7 11" id="KW-0413">Isomerase</keyword>
<dbReference type="NCBIfam" id="TIGR01179">
    <property type="entry name" value="galE"/>
    <property type="match status" value="1"/>
</dbReference>
<keyword evidence="11" id="KW-0119">Carbohydrate metabolism</keyword>
<dbReference type="EMBL" id="JADGJD010001402">
    <property type="protein sequence ID" value="KAJ3042677.1"/>
    <property type="molecule type" value="Genomic_DNA"/>
</dbReference>
<evidence type="ECO:0000256" key="9">
    <source>
        <dbReference type="ARBA" id="ARBA00037955"/>
    </source>
</evidence>
<proteinExistence type="inferred from homology"/>
<keyword evidence="5 11" id="KW-0520">NAD</keyword>
<evidence type="ECO:0000256" key="10">
    <source>
        <dbReference type="ARBA" id="ARBA00038238"/>
    </source>
</evidence>
<dbReference type="GO" id="GO:0006012">
    <property type="term" value="P:galactose metabolic process"/>
    <property type="evidence" value="ECO:0007669"/>
    <property type="project" value="UniProtKB-KW"/>
</dbReference>
<dbReference type="Proteomes" id="UP001212841">
    <property type="component" value="Unassembled WGS sequence"/>
</dbReference>
<comment type="similarity">
    <text evidence="10">In the C-terminal section; belongs to the aldose epimerase family.</text>
</comment>
<evidence type="ECO:0000256" key="3">
    <source>
        <dbReference type="ARBA" id="ARBA00004947"/>
    </source>
</evidence>
<dbReference type="CDD" id="cd05247">
    <property type="entry name" value="UDP_G4E_1_SDR_e"/>
    <property type="match status" value="1"/>
</dbReference>
<feature type="domain" description="NAD-dependent epimerase/dehydratase" evidence="12">
    <location>
        <begin position="9"/>
        <end position="258"/>
    </location>
</feature>
<dbReference type="EC" id="5.1.3.2" evidence="11"/>
<evidence type="ECO:0000256" key="7">
    <source>
        <dbReference type="ARBA" id="ARBA00023235"/>
    </source>
</evidence>
<evidence type="ECO:0000313" key="14">
    <source>
        <dbReference type="Proteomes" id="UP001212841"/>
    </source>
</evidence>
<organism evidence="13 14">
    <name type="scientific">Rhizophlyctis rosea</name>
    <dbReference type="NCBI Taxonomy" id="64517"/>
    <lineage>
        <taxon>Eukaryota</taxon>
        <taxon>Fungi</taxon>
        <taxon>Fungi incertae sedis</taxon>
        <taxon>Chytridiomycota</taxon>
        <taxon>Chytridiomycota incertae sedis</taxon>
        <taxon>Chytridiomycetes</taxon>
        <taxon>Rhizophlyctidales</taxon>
        <taxon>Rhizophlyctidaceae</taxon>
        <taxon>Rhizophlyctis</taxon>
    </lineage>
</organism>
<dbReference type="GO" id="GO:0005829">
    <property type="term" value="C:cytosol"/>
    <property type="evidence" value="ECO:0007669"/>
    <property type="project" value="TreeGrafter"/>
</dbReference>
<dbReference type="Pfam" id="PF01370">
    <property type="entry name" value="Epimerase"/>
    <property type="match status" value="1"/>
</dbReference>
<evidence type="ECO:0000259" key="12">
    <source>
        <dbReference type="Pfam" id="PF01370"/>
    </source>
</evidence>